<organism evidence="2 3">
    <name type="scientific">Robertmurraya siralis</name>
    <dbReference type="NCBI Taxonomy" id="77777"/>
    <lineage>
        <taxon>Bacteria</taxon>
        <taxon>Bacillati</taxon>
        <taxon>Bacillota</taxon>
        <taxon>Bacilli</taxon>
        <taxon>Bacillales</taxon>
        <taxon>Bacillaceae</taxon>
        <taxon>Robertmurraya</taxon>
    </lineage>
</organism>
<sequence>MDGVIFGLFTLSMVLIFGAIYNTMSIKRPGFYPPKQVLKRRAFVLALAGLIFLLLGMFVTALR</sequence>
<feature type="transmembrane region" description="Helical" evidence="1">
    <location>
        <begin position="42"/>
        <end position="62"/>
    </location>
</feature>
<dbReference type="RefSeq" id="WP_095309846.1">
    <property type="nucleotide sequence ID" value="NZ_BORC01000004.1"/>
</dbReference>
<reference evidence="2" key="1">
    <citation type="submission" date="2021-03" db="EMBL/GenBank/DDBJ databases">
        <title>Antimicrobial resistance genes in bacteria isolated from Japanese honey, and their potential for conferring macrolide and lincosamide resistance in the American foulbrood pathogen Paenibacillus larvae.</title>
        <authorList>
            <person name="Okamoto M."/>
            <person name="Kumagai M."/>
            <person name="Kanamori H."/>
            <person name="Takamatsu D."/>
        </authorList>
    </citation>
    <scope>NUCLEOTIDE SEQUENCE</scope>
    <source>
        <strain evidence="2">J27TS8</strain>
    </source>
</reference>
<accession>A0A920BUR4</accession>
<dbReference type="AlphaFoldDB" id="A0A920BUR4"/>
<name>A0A920BUR4_9BACI</name>
<dbReference type="Proteomes" id="UP000682111">
    <property type="component" value="Unassembled WGS sequence"/>
</dbReference>
<dbReference type="InterPro" id="IPR058724">
    <property type="entry name" value="YhzF"/>
</dbReference>
<comment type="caution">
    <text evidence="2">The sequence shown here is derived from an EMBL/GenBank/DDBJ whole genome shotgun (WGS) entry which is preliminary data.</text>
</comment>
<gene>
    <name evidence="2" type="ORF">J27TS8_28490</name>
</gene>
<evidence type="ECO:0000313" key="2">
    <source>
        <dbReference type="EMBL" id="GIN62856.1"/>
    </source>
</evidence>
<proteinExistence type="predicted"/>
<keyword evidence="1" id="KW-1133">Transmembrane helix</keyword>
<dbReference type="Pfam" id="PF26302">
    <property type="entry name" value="YhzF"/>
    <property type="match status" value="1"/>
</dbReference>
<dbReference type="EMBL" id="BORC01000004">
    <property type="protein sequence ID" value="GIN62856.1"/>
    <property type="molecule type" value="Genomic_DNA"/>
</dbReference>
<keyword evidence="3" id="KW-1185">Reference proteome</keyword>
<evidence type="ECO:0000313" key="3">
    <source>
        <dbReference type="Proteomes" id="UP000682111"/>
    </source>
</evidence>
<keyword evidence="1" id="KW-0812">Transmembrane</keyword>
<dbReference type="OrthoDB" id="2943327at2"/>
<evidence type="ECO:0000256" key="1">
    <source>
        <dbReference type="SAM" id="Phobius"/>
    </source>
</evidence>
<keyword evidence="1" id="KW-0472">Membrane</keyword>
<protein>
    <submittedName>
        <fullName evidence="2">Uncharacterized protein</fullName>
    </submittedName>
</protein>
<feature type="transmembrane region" description="Helical" evidence="1">
    <location>
        <begin position="6"/>
        <end position="22"/>
    </location>
</feature>